<comment type="caution">
    <text evidence="1">The sequence shown here is derived from an EMBL/GenBank/DDBJ whole genome shotgun (WGS) entry which is preliminary data.</text>
</comment>
<gene>
    <name evidence="1" type="ORF">Defa_21220</name>
</gene>
<evidence type="ECO:0000313" key="1">
    <source>
        <dbReference type="EMBL" id="GAB1254635.1"/>
    </source>
</evidence>
<reference evidence="1 2" key="1">
    <citation type="journal article" date="2025" name="Int. J. Syst. Evol. Microbiol.">
        <title>Desulfovibrio falkowii sp. nov., Porphyromonas miyakawae sp. nov., Mediterraneibacter flintii sp. nov. and Owariibacterium komagatae gen. nov., sp. nov., isolated from human faeces.</title>
        <authorList>
            <person name="Hamaguchi T."/>
            <person name="Ohara M."/>
            <person name="Hisatomi A."/>
            <person name="Sekiguchi K."/>
            <person name="Takeda J.I."/>
            <person name="Ueyama J."/>
            <person name="Ito M."/>
            <person name="Nishiwaki H."/>
            <person name="Ogi T."/>
            <person name="Hirayama M."/>
            <person name="Ohkuma M."/>
            <person name="Sakamoto M."/>
            <person name="Ohno K."/>
        </authorList>
    </citation>
    <scope>NUCLEOTIDE SEQUENCE [LARGE SCALE GENOMIC DNA]</scope>
    <source>
        <strain evidence="1 2">13CB8C</strain>
    </source>
</reference>
<proteinExistence type="predicted"/>
<keyword evidence="2" id="KW-1185">Reference proteome</keyword>
<evidence type="ECO:0000313" key="2">
    <source>
        <dbReference type="Proteomes" id="UP001628192"/>
    </source>
</evidence>
<organism evidence="1 2">
    <name type="scientific">Desulfovibrio falkowii</name>
    <dbReference type="NCBI Taxonomy" id="3136602"/>
    <lineage>
        <taxon>Bacteria</taxon>
        <taxon>Pseudomonadati</taxon>
        <taxon>Thermodesulfobacteriota</taxon>
        <taxon>Desulfovibrionia</taxon>
        <taxon>Desulfovibrionales</taxon>
        <taxon>Desulfovibrionaceae</taxon>
        <taxon>Desulfovibrio</taxon>
    </lineage>
</organism>
<name>A0ABQ0E9Z4_9BACT</name>
<sequence length="87" mass="9439">MNYPCPRELAYLSDGASSLPEESPAFSNAAGAYILECVVPCWELVVSRSARFGGNYEFRPGWGNQARIEAVRMSHATIRAALAAMGK</sequence>
<accession>A0ABQ0E9Z4</accession>
<dbReference type="Proteomes" id="UP001628192">
    <property type="component" value="Unassembled WGS sequence"/>
</dbReference>
<protein>
    <submittedName>
        <fullName evidence="1">Uncharacterized protein</fullName>
    </submittedName>
</protein>
<dbReference type="EMBL" id="BAAFSG010000001">
    <property type="protein sequence ID" value="GAB1254635.1"/>
    <property type="molecule type" value="Genomic_DNA"/>
</dbReference>